<dbReference type="OrthoDB" id="2228at2759"/>
<feature type="region of interest" description="Disordered" evidence="2">
    <location>
        <begin position="10"/>
        <end position="44"/>
    </location>
</feature>
<evidence type="ECO:0000256" key="2">
    <source>
        <dbReference type="SAM" id="MobiDB-lite"/>
    </source>
</evidence>
<protein>
    <submittedName>
        <fullName evidence="3">ARF1 protein</fullName>
    </submittedName>
</protein>
<accession>A0A812VXL9</accession>
<dbReference type="AlphaFoldDB" id="A0A812VXL9"/>
<dbReference type="InterPro" id="IPR027482">
    <property type="entry name" value="Sec1-like_dom2"/>
</dbReference>
<proteinExistence type="inferred from homology"/>
<dbReference type="InterPro" id="IPR001619">
    <property type="entry name" value="Sec1-like"/>
</dbReference>
<evidence type="ECO:0000256" key="1">
    <source>
        <dbReference type="ARBA" id="ARBA00009884"/>
    </source>
</evidence>
<dbReference type="EMBL" id="CAJNIZ010043379">
    <property type="protein sequence ID" value="CAE7658433.1"/>
    <property type="molecule type" value="Genomic_DNA"/>
</dbReference>
<dbReference type="SUPFAM" id="SSF56815">
    <property type="entry name" value="Sec1/munc18-like (SM) proteins"/>
    <property type="match status" value="1"/>
</dbReference>
<name>A0A812VXL9_SYMPI</name>
<keyword evidence="4" id="KW-1185">Reference proteome</keyword>
<evidence type="ECO:0000313" key="4">
    <source>
        <dbReference type="Proteomes" id="UP000649617"/>
    </source>
</evidence>
<evidence type="ECO:0000313" key="3">
    <source>
        <dbReference type="EMBL" id="CAE7658433.1"/>
    </source>
</evidence>
<dbReference type="Pfam" id="PF00995">
    <property type="entry name" value="Sec1"/>
    <property type="match status" value="1"/>
</dbReference>
<gene>
    <name evidence="3" type="primary">ARF1</name>
    <name evidence="3" type="ORF">SPIL2461_LOCUS17770</name>
</gene>
<organism evidence="3 4">
    <name type="scientific">Symbiodinium pilosum</name>
    <name type="common">Dinoflagellate</name>
    <dbReference type="NCBI Taxonomy" id="2952"/>
    <lineage>
        <taxon>Eukaryota</taxon>
        <taxon>Sar</taxon>
        <taxon>Alveolata</taxon>
        <taxon>Dinophyceae</taxon>
        <taxon>Suessiales</taxon>
        <taxon>Symbiodiniaceae</taxon>
        <taxon>Symbiodinium</taxon>
    </lineage>
</organism>
<sequence>MRRLQKFIEVSRRPRSQDAERRRWPRRRLDADSAGTEPTSPRKARLCRWQPKIATMFSELAGPTQSAHVRCLRGESSMAGRVHGSSVAIFVVGGITLPEIRAAHEATAAIPGLQAYIGGSCLLTPTSLLEACEAF</sequence>
<feature type="compositionally biased region" description="Basic and acidic residues" evidence="2">
    <location>
        <begin position="10"/>
        <end position="31"/>
    </location>
</feature>
<dbReference type="GO" id="GO:0016192">
    <property type="term" value="P:vesicle-mediated transport"/>
    <property type="evidence" value="ECO:0007669"/>
    <property type="project" value="InterPro"/>
</dbReference>
<dbReference type="InterPro" id="IPR036045">
    <property type="entry name" value="Sec1-like_sf"/>
</dbReference>
<dbReference type="Gene3D" id="3.40.50.1910">
    <property type="match status" value="1"/>
</dbReference>
<reference evidence="3" key="1">
    <citation type="submission" date="2021-02" db="EMBL/GenBank/DDBJ databases">
        <authorList>
            <person name="Dougan E. K."/>
            <person name="Rhodes N."/>
            <person name="Thang M."/>
            <person name="Chan C."/>
        </authorList>
    </citation>
    <scope>NUCLEOTIDE SEQUENCE</scope>
</reference>
<comment type="caution">
    <text evidence="3">The sequence shown here is derived from an EMBL/GenBank/DDBJ whole genome shotgun (WGS) entry which is preliminary data.</text>
</comment>
<dbReference type="Proteomes" id="UP000649617">
    <property type="component" value="Unassembled WGS sequence"/>
</dbReference>
<comment type="similarity">
    <text evidence="1">Belongs to the STXBP/unc-18/SEC1 family.</text>
</comment>